<dbReference type="CDD" id="cd07572">
    <property type="entry name" value="nit"/>
    <property type="match status" value="1"/>
</dbReference>
<feature type="domain" description="CN hydrolase" evidence="3">
    <location>
        <begin position="8"/>
        <end position="255"/>
    </location>
</feature>
<dbReference type="Pfam" id="PF00795">
    <property type="entry name" value="CN_hydrolase"/>
    <property type="match status" value="1"/>
</dbReference>
<dbReference type="PROSITE" id="PS01227">
    <property type="entry name" value="UPF0012"/>
    <property type="match status" value="1"/>
</dbReference>
<sequence>MFPMIAPYLAAAIQLDSGTEKIANLAQAEDLIVQAATEGAKLVVLPELFPYLGNLVNLKQHAEAMDGPVFTKMRALASEHQLVLCAGSVAVASTEEPNKVLNRSVIFGPSGQVLSSYDKIHCFDINLAEVKTIESNYVKAGSQLAEASTPLGHVGQAICYDLRFPEVFRRLTENGMQICLLPAAFTDKTGQAHWEVLLRARAIENQVYVIAANQCGMYGDSIRCHGNSMIVDPWGTILARGAHETPGIIFAEIDLAKQRQLRKELPALKHRRMA</sequence>
<dbReference type="PROSITE" id="PS50263">
    <property type="entry name" value="CN_HYDROLASE"/>
    <property type="match status" value="1"/>
</dbReference>
<evidence type="ECO:0000313" key="5">
    <source>
        <dbReference type="Proteomes" id="UP000238322"/>
    </source>
</evidence>
<keyword evidence="2" id="KW-0378">Hydrolase</keyword>
<dbReference type="GO" id="GO:0016811">
    <property type="term" value="F:hydrolase activity, acting on carbon-nitrogen (but not peptide) bonds, in linear amides"/>
    <property type="evidence" value="ECO:0007669"/>
    <property type="project" value="InterPro"/>
</dbReference>
<gene>
    <name evidence="4" type="ORF">C5Y83_01820</name>
</gene>
<evidence type="ECO:0000259" key="3">
    <source>
        <dbReference type="PROSITE" id="PS50263"/>
    </source>
</evidence>
<dbReference type="InterPro" id="IPR003010">
    <property type="entry name" value="C-N_Hydrolase"/>
</dbReference>
<proteinExistence type="inferred from homology"/>
<comment type="caution">
    <text evidence="4">The sequence shown here is derived from an EMBL/GenBank/DDBJ whole genome shotgun (WGS) entry which is preliminary data.</text>
</comment>
<accession>A0A2S8G4Z8</accession>
<dbReference type="PANTHER" id="PTHR23088:SF27">
    <property type="entry name" value="DEAMINATED GLUTATHIONE AMIDASE"/>
    <property type="match status" value="1"/>
</dbReference>
<comment type="similarity">
    <text evidence="1">Belongs to the carbon-nitrogen hydrolase superfamily. NIT1/NIT2 family.</text>
</comment>
<dbReference type="PANTHER" id="PTHR23088">
    <property type="entry name" value="NITRILASE-RELATED"/>
    <property type="match status" value="1"/>
</dbReference>
<dbReference type="InterPro" id="IPR001110">
    <property type="entry name" value="UPF0012_CS"/>
</dbReference>
<evidence type="ECO:0000256" key="2">
    <source>
        <dbReference type="ARBA" id="ARBA00022801"/>
    </source>
</evidence>
<dbReference type="InterPro" id="IPR045254">
    <property type="entry name" value="Nit1/2_C-N_Hydrolase"/>
</dbReference>
<dbReference type="SUPFAM" id="SSF56317">
    <property type="entry name" value="Carbon-nitrogen hydrolase"/>
    <property type="match status" value="1"/>
</dbReference>
<protein>
    <recommendedName>
        <fullName evidence="3">CN hydrolase domain-containing protein</fullName>
    </recommendedName>
</protein>
<reference evidence="4 5" key="1">
    <citation type="submission" date="2018-02" db="EMBL/GenBank/DDBJ databases">
        <title>Comparative genomes isolates from brazilian mangrove.</title>
        <authorList>
            <person name="Araujo J.E."/>
            <person name="Taketani R.G."/>
            <person name="Silva M.C.P."/>
            <person name="Loureco M.V."/>
            <person name="Andreote F.D."/>
        </authorList>
    </citation>
    <scope>NUCLEOTIDE SEQUENCE [LARGE SCALE GENOMIC DNA]</scope>
    <source>
        <strain evidence="4 5">Hex-1 MGV</strain>
    </source>
</reference>
<dbReference type="InterPro" id="IPR036526">
    <property type="entry name" value="C-N_Hydrolase_sf"/>
</dbReference>
<dbReference type="AlphaFoldDB" id="A0A2S8G4Z8"/>
<evidence type="ECO:0000313" key="4">
    <source>
        <dbReference type="EMBL" id="PQO39507.1"/>
    </source>
</evidence>
<dbReference type="Gene3D" id="3.60.110.10">
    <property type="entry name" value="Carbon-nitrogen hydrolase"/>
    <property type="match status" value="1"/>
</dbReference>
<name>A0A2S8G4Z8_9BACT</name>
<organism evidence="4 5">
    <name type="scientific">Blastopirellula marina</name>
    <dbReference type="NCBI Taxonomy" id="124"/>
    <lineage>
        <taxon>Bacteria</taxon>
        <taxon>Pseudomonadati</taxon>
        <taxon>Planctomycetota</taxon>
        <taxon>Planctomycetia</taxon>
        <taxon>Pirellulales</taxon>
        <taxon>Pirellulaceae</taxon>
        <taxon>Blastopirellula</taxon>
    </lineage>
</organism>
<dbReference type="Proteomes" id="UP000238322">
    <property type="component" value="Unassembled WGS sequence"/>
</dbReference>
<dbReference type="EMBL" id="PUHY01000004">
    <property type="protein sequence ID" value="PQO39507.1"/>
    <property type="molecule type" value="Genomic_DNA"/>
</dbReference>
<evidence type="ECO:0000256" key="1">
    <source>
        <dbReference type="ARBA" id="ARBA00010613"/>
    </source>
</evidence>